<protein>
    <submittedName>
        <fullName evidence="1">Uncharacterized protein</fullName>
    </submittedName>
</protein>
<dbReference type="SUPFAM" id="SSF50998">
    <property type="entry name" value="Quinoprotein alcohol dehydrogenase-like"/>
    <property type="match status" value="1"/>
</dbReference>
<dbReference type="EMBL" id="LNQL01000001">
    <property type="protein sequence ID" value="KSU49959.1"/>
    <property type="molecule type" value="Genomic_DNA"/>
</dbReference>
<reference evidence="1 2" key="1">
    <citation type="journal article" date="2015" name="Int. J. Syst. Evol. Microbiol.">
        <title>Exiguobacterium enclense sp. nov., isolated from sediment.</title>
        <authorList>
            <person name="Dastager S.G."/>
            <person name="Mawlankar R."/>
            <person name="Sonalkar V.V."/>
            <person name="Thorat M.N."/>
            <person name="Mual P."/>
            <person name="Verma A."/>
            <person name="Krishnamurthi S."/>
            <person name="Tang S.K."/>
            <person name="Li W.J."/>
        </authorList>
    </citation>
    <scope>NUCLEOTIDE SEQUENCE [LARGE SCALE GENOMIC DNA]</scope>
    <source>
        <strain evidence="1 2">NIO-1109</strain>
    </source>
</reference>
<dbReference type="InterPro" id="IPR011047">
    <property type="entry name" value="Quinoprotein_ADH-like_sf"/>
</dbReference>
<dbReference type="Proteomes" id="UP000053797">
    <property type="component" value="Unassembled WGS sequence"/>
</dbReference>
<dbReference type="Gene3D" id="2.60.40.1080">
    <property type="match status" value="1"/>
</dbReference>
<name>A0A0V8GI28_9BACL</name>
<dbReference type="Gene3D" id="2.130.10.10">
    <property type="entry name" value="YVTN repeat-like/Quinoprotein amine dehydrogenase"/>
    <property type="match status" value="1"/>
</dbReference>
<accession>A0A0V8GI28</accession>
<organism evidence="1 2">
    <name type="scientific">Exiguobacterium indicum</name>
    <dbReference type="NCBI Taxonomy" id="296995"/>
    <lineage>
        <taxon>Bacteria</taxon>
        <taxon>Bacillati</taxon>
        <taxon>Bacillota</taxon>
        <taxon>Bacilli</taxon>
        <taxon>Bacillales</taxon>
        <taxon>Bacillales Family XII. Incertae Sedis</taxon>
        <taxon>Exiguobacterium</taxon>
    </lineage>
</organism>
<dbReference type="InterPro" id="IPR015943">
    <property type="entry name" value="WD40/YVTN_repeat-like_dom_sf"/>
</dbReference>
<proteinExistence type="predicted"/>
<comment type="caution">
    <text evidence="1">The sequence shown here is derived from an EMBL/GenBank/DDBJ whole genome shotgun (WGS) entry which is preliminary data.</text>
</comment>
<sequence length="561" mass="61888">MGIVSALCLGGSNVSALVSFPNTAAVASAEKLVISADQSRVWAMDANEFGSKAFDVKTGAKIHTLEEDMKDFTVSDDGTRHIALVEDGFVVYDATLQPMQSKVQTVSINQEKVENFSYAAFVPNSHTVIFLADESDEGKLIGYDLDKKVVTFVRGTQQFGELLTSKQYVYVKGEEAVYVYTHDGKFIREIPSVDDTVLKDIDVTRDDVLVVAEDATAVHVYDGKNDFQTVAPRGFVTATDQGVQSVAIDPSGSYVATLDEDEQFRLFDRSGRRIFTSLDKRDDFTKGPIAMTDQANTIMIGSEEGTNLYDGSKVMERTTLILIPKVHAAIQAGKKQTLQLSVQQFDGKTKSIRTGVNWSTTSKTVQIKKGILYGVKPGSYTLKATYEGLSVTLKGKVAQAPLASLSDVDWLKRHWSSIEKSGTFEGAYPFSTPYNQIKGSKGTISLADSDGVFHGPLIKDLLYRNAATMQYPKSNRLGIVFLVPALSERKLQKQEILQAFGRKYKNLWPSDGTADYTVEKGKKVFARYGIKTHHQYVVGKSDIIIYYDQSDIARMISISQN</sequence>
<gene>
    <name evidence="1" type="ORF">AS033_00910</name>
</gene>
<evidence type="ECO:0000313" key="1">
    <source>
        <dbReference type="EMBL" id="KSU49959.1"/>
    </source>
</evidence>
<evidence type="ECO:0000313" key="2">
    <source>
        <dbReference type="Proteomes" id="UP000053797"/>
    </source>
</evidence>
<dbReference type="AlphaFoldDB" id="A0A0V8GI28"/>